<dbReference type="Pfam" id="PF12698">
    <property type="entry name" value="ABC2_membrane_3"/>
    <property type="match status" value="1"/>
</dbReference>
<evidence type="ECO:0000256" key="2">
    <source>
        <dbReference type="ARBA" id="ARBA00007783"/>
    </source>
</evidence>
<feature type="transmembrane region" description="Helical" evidence="8">
    <location>
        <begin position="293"/>
        <end position="312"/>
    </location>
</feature>
<evidence type="ECO:0000313" key="10">
    <source>
        <dbReference type="EMBL" id="ACD96810.1"/>
    </source>
</evidence>
<feature type="transmembrane region" description="Helical" evidence="8">
    <location>
        <begin position="21"/>
        <end position="41"/>
    </location>
</feature>
<evidence type="ECO:0000256" key="6">
    <source>
        <dbReference type="ARBA" id="ARBA00022989"/>
    </source>
</evidence>
<dbReference type="InterPro" id="IPR051449">
    <property type="entry name" value="ABC-2_transporter_component"/>
</dbReference>
<dbReference type="PANTHER" id="PTHR30294">
    <property type="entry name" value="MEMBRANE COMPONENT OF ABC TRANSPORTER YHHJ-RELATED"/>
    <property type="match status" value="1"/>
</dbReference>
<feature type="transmembrane region" description="Helical" evidence="8">
    <location>
        <begin position="347"/>
        <end position="368"/>
    </location>
</feature>
<dbReference type="STRING" id="398767.Glov_3104"/>
<reference evidence="10 11" key="1">
    <citation type="submission" date="2008-05" db="EMBL/GenBank/DDBJ databases">
        <title>Complete sequence of chromosome of Geobacter lovleyi SZ.</title>
        <authorList>
            <consortium name="US DOE Joint Genome Institute"/>
            <person name="Lucas S."/>
            <person name="Copeland A."/>
            <person name="Lapidus A."/>
            <person name="Glavina del Rio T."/>
            <person name="Dalin E."/>
            <person name="Tice H."/>
            <person name="Bruce D."/>
            <person name="Goodwin L."/>
            <person name="Pitluck S."/>
            <person name="Chertkov O."/>
            <person name="Meincke L."/>
            <person name="Brettin T."/>
            <person name="Detter J.C."/>
            <person name="Han C."/>
            <person name="Tapia R."/>
            <person name="Kuske C.R."/>
            <person name="Schmutz J."/>
            <person name="Larimer F."/>
            <person name="Land M."/>
            <person name="Hauser L."/>
            <person name="Kyrpides N."/>
            <person name="Mikhailova N."/>
            <person name="Sung Y."/>
            <person name="Fletcher K.E."/>
            <person name="Ritalahti K.M."/>
            <person name="Loeffler F.E."/>
            <person name="Richardson P."/>
        </authorList>
    </citation>
    <scope>NUCLEOTIDE SEQUENCE [LARGE SCALE GENOMIC DNA]</scope>
    <source>
        <strain evidence="11">ATCC BAA-1151 / DSM 17278 / SZ</strain>
    </source>
</reference>
<name>B3E997_TRIL1</name>
<evidence type="ECO:0000256" key="7">
    <source>
        <dbReference type="ARBA" id="ARBA00023136"/>
    </source>
</evidence>
<dbReference type="HOGENOM" id="CLU_039483_8_3_7"/>
<dbReference type="GO" id="GO:0005886">
    <property type="term" value="C:plasma membrane"/>
    <property type="evidence" value="ECO:0007669"/>
    <property type="project" value="UniProtKB-SubCell"/>
</dbReference>
<proteinExistence type="inferred from homology"/>
<comment type="subcellular location">
    <subcellularLocation>
        <location evidence="1">Cell membrane</location>
        <topology evidence="1">Multi-pass membrane protein</topology>
    </subcellularLocation>
</comment>
<feature type="transmembrane region" description="Helical" evidence="8">
    <location>
        <begin position="258"/>
        <end position="281"/>
    </location>
</feature>
<dbReference type="AlphaFoldDB" id="B3E997"/>
<keyword evidence="6 8" id="KW-1133">Transmembrane helix</keyword>
<dbReference type="RefSeq" id="WP_012471135.1">
    <property type="nucleotide sequence ID" value="NC_010814.1"/>
</dbReference>
<keyword evidence="7 8" id="KW-0472">Membrane</keyword>
<dbReference type="EMBL" id="CP001089">
    <property type="protein sequence ID" value="ACD96810.1"/>
    <property type="molecule type" value="Genomic_DNA"/>
</dbReference>
<evidence type="ECO:0000313" key="11">
    <source>
        <dbReference type="Proteomes" id="UP000002420"/>
    </source>
</evidence>
<feature type="transmembrane region" description="Helical" evidence="8">
    <location>
        <begin position="181"/>
        <end position="204"/>
    </location>
</feature>
<dbReference type="OrthoDB" id="9808686at2"/>
<evidence type="ECO:0000259" key="9">
    <source>
        <dbReference type="PROSITE" id="PS51012"/>
    </source>
</evidence>
<evidence type="ECO:0000256" key="8">
    <source>
        <dbReference type="SAM" id="Phobius"/>
    </source>
</evidence>
<feature type="domain" description="ABC transmembrane type-2" evidence="9">
    <location>
        <begin position="141"/>
        <end position="373"/>
    </location>
</feature>
<keyword evidence="3" id="KW-0813">Transport</keyword>
<protein>
    <submittedName>
        <fullName evidence="10">ABC-2 type transporter</fullName>
    </submittedName>
</protein>
<evidence type="ECO:0000256" key="5">
    <source>
        <dbReference type="ARBA" id="ARBA00022692"/>
    </source>
</evidence>
<gene>
    <name evidence="10" type="ordered locus">Glov_3104</name>
</gene>
<dbReference type="Gene3D" id="3.40.1710.10">
    <property type="entry name" value="abc type-2 transporter like domain"/>
    <property type="match status" value="1"/>
</dbReference>
<organism evidence="10 11">
    <name type="scientific">Trichlorobacter lovleyi (strain ATCC BAA-1151 / DSM 17278 / SZ)</name>
    <name type="common">Geobacter lovleyi</name>
    <dbReference type="NCBI Taxonomy" id="398767"/>
    <lineage>
        <taxon>Bacteria</taxon>
        <taxon>Pseudomonadati</taxon>
        <taxon>Thermodesulfobacteriota</taxon>
        <taxon>Desulfuromonadia</taxon>
        <taxon>Geobacterales</taxon>
        <taxon>Geobacteraceae</taxon>
        <taxon>Trichlorobacter</taxon>
    </lineage>
</organism>
<evidence type="ECO:0000256" key="1">
    <source>
        <dbReference type="ARBA" id="ARBA00004651"/>
    </source>
</evidence>
<dbReference type="KEGG" id="glo:Glov_3104"/>
<sequence>MFERLKAMLIKEFIQTFRDPRMRVVLFILPMVQTVIFGYAVNMDVRKIPTAVIDRDNSPQSRELLQVLFASGHFRDSIRLENEQQAARLLDSGSVRVALVINHGLAGQLGAGKAATVQALVDGSDSNTAGVILGYLSRFAEAQNIRLLTEQTGRSGFPLLSGAVRMEARAWFNPDLASPPFYVPAVIANILYIITMLLSAMAVVREKEIGTIEQVIVTPIRKYEFILGKTLPFVLIGYANVFLISLVGWLVFRVPVRGSITLLIVATGLFLMSSLGTGLFLSTISQTQQQAKMSAFFIIFIAMLLSGFAFPVENMPLPVQWLTQINPVRWFMEIIRGLYLKGVGLAILWKQFGMLLVIGSVVLGVAVARFRKTVG</sequence>
<dbReference type="eggNOG" id="COG0842">
    <property type="taxonomic scope" value="Bacteria"/>
</dbReference>
<dbReference type="PANTHER" id="PTHR30294:SF29">
    <property type="entry name" value="MULTIDRUG ABC TRANSPORTER PERMEASE YBHS-RELATED"/>
    <property type="match status" value="1"/>
</dbReference>
<feature type="transmembrane region" description="Helical" evidence="8">
    <location>
        <begin position="231"/>
        <end position="252"/>
    </location>
</feature>
<keyword evidence="4" id="KW-1003">Cell membrane</keyword>
<dbReference type="GO" id="GO:0140359">
    <property type="term" value="F:ABC-type transporter activity"/>
    <property type="evidence" value="ECO:0007669"/>
    <property type="project" value="InterPro"/>
</dbReference>
<dbReference type="InterPro" id="IPR047817">
    <property type="entry name" value="ABC2_TM_bact-type"/>
</dbReference>
<accession>B3E997</accession>
<dbReference type="InterPro" id="IPR013525">
    <property type="entry name" value="ABC2_TM"/>
</dbReference>
<keyword evidence="5 8" id="KW-0812">Transmembrane</keyword>
<comment type="similarity">
    <text evidence="2">Belongs to the ABC-2 integral membrane protein family.</text>
</comment>
<dbReference type="Proteomes" id="UP000002420">
    <property type="component" value="Chromosome"/>
</dbReference>
<keyword evidence="11" id="KW-1185">Reference proteome</keyword>
<evidence type="ECO:0000256" key="3">
    <source>
        <dbReference type="ARBA" id="ARBA00022448"/>
    </source>
</evidence>
<evidence type="ECO:0000256" key="4">
    <source>
        <dbReference type="ARBA" id="ARBA00022475"/>
    </source>
</evidence>
<dbReference type="PROSITE" id="PS51012">
    <property type="entry name" value="ABC_TM2"/>
    <property type="match status" value="1"/>
</dbReference>